<gene>
    <name evidence="1" type="ORF">C667_19193</name>
</gene>
<proteinExistence type="predicted"/>
<comment type="caution">
    <text evidence="1">The sequence shown here is derived from an EMBL/GenBank/DDBJ whole genome shotgun (WGS) entry which is preliminary data.</text>
</comment>
<dbReference type="Proteomes" id="UP000013047">
    <property type="component" value="Unassembled WGS sequence"/>
</dbReference>
<protein>
    <submittedName>
        <fullName evidence="1">Uncharacterized protein</fullName>
    </submittedName>
</protein>
<accession>N6ZMA2</accession>
<evidence type="ECO:0000313" key="1">
    <source>
        <dbReference type="EMBL" id="ENO95403.1"/>
    </source>
</evidence>
<dbReference type="EMBL" id="AMXF01000225">
    <property type="protein sequence ID" value="ENO95403.1"/>
    <property type="molecule type" value="Genomic_DNA"/>
</dbReference>
<keyword evidence="2" id="KW-1185">Reference proteome</keyword>
<sequence length="94" mass="10391">MQASVEPSPLRWLEDYCLSMDGQFVFLDPVSWQTHLLTEGAALVLREAALAIEEGRFEAFRDEVAEAGGWPPALEQLANTLNSLHRDPGGRTHG</sequence>
<name>N6ZMA2_9RHOO</name>
<organism evidence="1 2">
    <name type="scientific">Thauera phenylacetica B4P</name>
    <dbReference type="NCBI Taxonomy" id="1234382"/>
    <lineage>
        <taxon>Bacteria</taxon>
        <taxon>Pseudomonadati</taxon>
        <taxon>Pseudomonadota</taxon>
        <taxon>Betaproteobacteria</taxon>
        <taxon>Rhodocyclales</taxon>
        <taxon>Zoogloeaceae</taxon>
        <taxon>Thauera</taxon>
    </lineage>
</organism>
<reference evidence="1 2" key="1">
    <citation type="submission" date="2012-09" db="EMBL/GenBank/DDBJ databases">
        <title>Draft Genome Sequences of 6 Strains from Genus Thauera.</title>
        <authorList>
            <person name="Liu B."/>
            <person name="Shapleigh J.P."/>
            <person name="Frostegard A.H."/>
        </authorList>
    </citation>
    <scope>NUCLEOTIDE SEQUENCE [LARGE SCALE GENOMIC DNA]</scope>
    <source>
        <strain evidence="1 2">B4P</strain>
    </source>
</reference>
<dbReference type="AlphaFoldDB" id="N6ZMA2"/>
<evidence type="ECO:0000313" key="2">
    <source>
        <dbReference type="Proteomes" id="UP000013047"/>
    </source>
</evidence>
<dbReference type="RefSeq" id="WP_004376190.1">
    <property type="nucleotide sequence ID" value="NZ_AMXF01000225.1"/>
</dbReference>